<feature type="transmembrane region" description="Helical" evidence="7">
    <location>
        <begin position="220"/>
        <end position="244"/>
    </location>
</feature>
<organism evidence="8 9">
    <name type="scientific">Cyclotella atomus</name>
    <dbReference type="NCBI Taxonomy" id="382360"/>
    <lineage>
        <taxon>Eukaryota</taxon>
        <taxon>Sar</taxon>
        <taxon>Stramenopiles</taxon>
        <taxon>Ochrophyta</taxon>
        <taxon>Bacillariophyta</taxon>
        <taxon>Coscinodiscophyceae</taxon>
        <taxon>Thalassiosirophycidae</taxon>
        <taxon>Stephanodiscales</taxon>
        <taxon>Stephanodiscaceae</taxon>
        <taxon>Cyclotella</taxon>
    </lineage>
</organism>
<evidence type="ECO:0000313" key="8">
    <source>
        <dbReference type="EMBL" id="KAL3789785.1"/>
    </source>
</evidence>
<proteinExistence type="inferred from homology"/>
<keyword evidence="6 7" id="KW-0472">Membrane</keyword>
<evidence type="ECO:0000256" key="2">
    <source>
        <dbReference type="ARBA" id="ARBA00022448"/>
    </source>
</evidence>
<dbReference type="EMBL" id="JALLPJ020000514">
    <property type="protein sequence ID" value="KAL3789785.1"/>
    <property type="molecule type" value="Genomic_DNA"/>
</dbReference>
<evidence type="ECO:0000256" key="4">
    <source>
        <dbReference type="ARBA" id="ARBA00022692"/>
    </source>
</evidence>
<evidence type="ECO:0000256" key="1">
    <source>
        <dbReference type="ARBA" id="ARBA00004141"/>
    </source>
</evidence>
<feature type="transmembrane region" description="Helical" evidence="7">
    <location>
        <begin position="7"/>
        <end position="27"/>
    </location>
</feature>
<evidence type="ECO:0000256" key="7">
    <source>
        <dbReference type="RuleBase" id="RU363058"/>
    </source>
</evidence>
<keyword evidence="4 7" id="KW-0812">Transmembrane</keyword>
<dbReference type="GO" id="GO:0006817">
    <property type="term" value="P:phosphate ion transport"/>
    <property type="evidence" value="ECO:0007669"/>
    <property type="project" value="UniProtKB-KW"/>
</dbReference>
<reference evidence="8 9" key="1">
    <citation type="submission" date="2024-10" db="EMBL/GenBank/DDBJ databases">
        <title>Updated reference genomes for cyclostephanoid diatoms.</title>
        <authorList>
            <person name="Roberts W.R."/>
            <person name="Alverson A.J."/>
        </authorList>
    </citation>
    <scope>NUCLEOTIDE SEQUENCE [LARGE SCALE GENOMIC DNA]</scope>
    <source>
        <strain evidence="8 9">AJA010-31</strain>
    </source>
</reference>
<dbReference type="Pfam" id="PF01384">
    <property type="entry name" value="PHO4"/>
    <property type="match status" value="1"/>
</dbReference>
<feature type="transmembrane region" description="Helical" evidence="7">
    <location>
        <begin position="87"/>
        <end position="111"/>
    </location>
</feature>
<evidence type="ECO:0000313" key="9">
    <source>
        <dbReference type="Proteomes" id="UP001530400"/>
    </source>
</evidence>
<comment type="function">
    <text evidence="7">Sodium-phosphate symporter.</text>
</comment>
<dbReference type="GO" id="GO:0016020">
    <property type="term" value="C:membrane"/>
    <property type="evidence" value="ECO:0007669"/>
    <property type="project" value="UniProtKB-SubCell"/>
</dbReference>
<evidence type="ECO:0000256" key="3">
    <source>
        <dbReference type="ARBA" id="ARBA00022592"/>
    </source>
</evidence>
<keyword evidence="3 7" id="KW-0592">Phosphate transport</keyword>
<feature type="transmembrane region" description="Helical" evidence="7">
    <location>
        <begin position="384"/>
        <end position="401"/>
    </location>
</feature>
<keyword evidence="9" id="KW-1185">Reference proteome</keyword>
<dbReference type="InterPro" id="IPR001204">
    <property type="entry name" value="Phos_transporter"/>
</dbReference>
<gene>
    <name evidence="8" type="ORF">ACHAWO_000256</name>
</gene>
<dbReference type="PANTHER" id="PTHR11101:SF80">
    <property type="entry name" value="PHOSPHATE TRANSPORTER"/>
    <property type="match status" value="1"/>
</dbReference>
<feature type="transmembrane region" description="Helical" evidence="7">
    <location>
        <begin position="47"/>
        <end position="67"/>
    </location>
</feature>
<dbReference type="PANTHER" id="PTHR11101">
    <property type="entry name" value="PHOSPHATE TRANSPORTER"/>
    <property type="match status" value="1"/>
</dbReference>
<name>A0ABD3PP82_9STRA</name>
<dbReference type="Proteomes" id="UP001530400">
    <property type="component" value="Unassembled WGS sequence"/>
</dbReference>
<keyword evidence="5 7" id="KW-1133">Transmembrane helix</keyword>
<sequence>MAAFDEYLWIAVTGTVIGFFYAFGIGANDVANAFATSVASKSVSLRMAVVIAAIFEFCGALFLGASVTTTIRGKIFDTEVYEDQPEVVMLGFMTSLVTASIMLMTATYFAMPVSTTHTVVGSIVGFTAAAEGFDSINWTEFRNIIISWFVSPLLTGVIGFIIFFTIKHIILLSADPFNRGYYSFSIILFLTIGLNVFFIFNKGTKNFTNFQDEVYDIKWVIPTSWGVGLVCGLLWVWPFGPMALKTIEQRKLAKEQQLAATSGKTVEQEKAADDDEDEVIDPDEEYVPKPAAVKPAVVSFHDTTTNTERSEESLEPAKPTTFVGKLAAATVDQDLEKQSFHESKHAQECWSNMTHYDEGVEQLFTFVQVFTASMNSFAHGANDIANAIAPVAGILAIYQTGELASKSVVPKWILAYGGVGLVLGLALYGYKVMKTIGYKLTALSPTRGASAELAASLTVVTASYIGLPVSTTQCIVGAVSGIGCVEGWRHVQWGQLAKVCVSWVVVFFTAAVFSAGIFSFCYYTPSAMDPVDTNTTAVV</sequence>
<keyword evidence="2 7" id="KW-0813">Transport</keyword>
<feature type="transmembrane region" description="Helical" evidence="7">
    <location>
        <begin position="413"/>
        <end position="430"/>
    </location>
</feature>
<comment type="subcellular location">
    <subcellularLocation>
        <location evidence="1 7">Membrane</location>
        <topology evidence="1 7">Multi-pass membrane protein</topology>
    </subcellularLocation>
</comment>
<feature type="transmembrane region" description="Helical" evidence="7">
    <location>
        <begin position="499"/>
        <end position="525"/>
    </location>
</feature>
<dbReference type="AlphaFoldDB" id="A0ABD3PP82"/>
<feature type="transmembrane region" description="Helical" evidence="7">
    <location>
        <begin position="181"/>
        <end position="200"/>
    </location>
</feature>
<feature type="transmembrane region" description="Helical" evidence="7">
    <location>
        <begin position="145"/>
        <end position="169"/>
    </location>
</feature>
<comment type="caution">
    <text evidence="8">The sequence shown here is derived from an EMBL/GenBank/DDBJ whole genome shotgun (WGS) entry which is preliminary data.</text>
</comment>
<protein>
    <recommendedName>
        <fullName evidence="7">Phosphate transporter</fullName>
    </recommendedName>
</protein>
<evidence type="ECO:0000256" key="6">
    <source>
        <dbReference type="ARBA" id="ARBA00023136"/>
    </source>
</evidence>
<accession>A0ABD3PP82</accession>
<evidence type="ECO:0000256" key="5">
    <source>
        <dbReference type="ARBA" id="ARBA00022989"/>
    </source>
</evidence>
<comment type="similarity">
    <text evidence="7">Belongs to the inorganic phosphate transporter (PiT) (TC 2.A.20) family.</text>
</comment>